<name>A0A6J4LH08_9ACTN</name>
<dbReference type="EMBL" id="CADCUE010000109">
    <property type="protein sequence ID" value="CAA9330525.1"/>
    <property type="molecule type" value="Genomic_DNA"/>
</dbReference>
<dbReference type="AlphaFoldDB" id="A0A6J4LH08"/>
<reference evidence="1" key="1">
    <citation type="submission" date="2020-02" db="EMBL/GenBank/DDBJ databases">
        <authorList>
            <person name="Meier V. D."/>
        </authorList>
    </citation>
    <scope>NUCLEOTIDE SEQUENCE</scope>
    <source>
        <strain evidence="1">AVDCRST_MAG16</strain>
    </source>
</reference>
<feature type="non-terminal residue" evidence="1">
    <location>
        <position position="124"/>
    </location>
</feature>
<evidence type="ECO:0000313" key="1">
    <source>
        <dbReference type="EMBL" id="CAA9330525.1"/>
    </source>
</evidence>
<proteinExistence type="predicted"/>
<protein>
    <submittedName>
        <fullName evidence="1">Uncharacterized protein</fullName>
    </submittedName>
</protein>
<accession>A0A6J4LH08</accession>
<gene>
    <name evidence="1" type="ORF">AVDCRST_MAG16-1278</name>
</gene>
<organism evidence="1">
    <name type="scientific">uncultured Frankineae bacterium</name>
    <dbReference type="NCBI Taxonomy" id="437475"/>
    <lineage>
        <taxon>Bacteria</taxon>
        <taxon>Bacillati</taxon>
        <taxon>Actinomycetota</taxon>
        <taxon>Actinomycetes</taxon>
        <taxon>Frankiales</taxon>
        <taxon>environmental samples</taxon>
    </lineage>
</organism>
<dbReference type="Gene3D" id="1.25.10.10">
    <property type="entry name" value="Leucine-rich Repeat Variant"/>
    <property type="match status" value="1"/>
</dbReference>
<sequence>MDSDDIRELDPFLQLTVVRSEFADPQDLVALASRRGGEGHHTLAEFGRLHAEAVELLARHPDAEIRALLVRNRRLAPGPAALREALLLGDPSSWVRSELLELDLSVALRTRVLASLAESEILHP</sequence>
<dbReference type="InterPro" id="IPR011989">
    <property type="entry name" value="ARM-like"/>
</dbReference>